<name>A0ABM8BWE3_9MOLU</name>
<dbReference type="Pfam" id="PF01784">
    <property type="entry name" value="DUF34_NIF3"/>
    <property type="match status" value="1"/>
</dbReference>
<dbReference type="Proteomes" id="UP001163387">
    <property type="component" value="Chromosome"/>
</dbReference>
<sequence length="258" mass="29698">MLTINNIINVLETYFPLKDVCEWDFSGIQIKSKTKTNINKILVCLDVTNEVLTEAINNNIDLIISHHPLVFAKDINQSNISNWKKELYSKILIADINVYSLHTNFDISLVGMNMLMAKELKIKNIHFINEEKLAIVGKFDRQMPLKELINNLKKYFNVANIQLVNNKLSDNNIVTVALSAGAVGDIISNLSNNIDLLITGEMKWNYIMEAKDRKINVILVGHYMEQKFVDFLFQLLIEKLSTKVKVFKYNLENPITFF</sequence>
<evidence type="ECO:0000256" key="2">
    <source>
        <dbReference type="ARBA" id="ARBA00022112"/>
    </source>
</evidence>
<evidence type="ECO:0000256" key="3">
    <source>
        <dbReference type="ARBA" id="ARBA00022723"/>
    </source>
</evidence>
<keyword evidence="5" id="KW-1185">Reference proteome</keyword>
<keyword evidence="3" id="KW-0479">Metal-binding</keyword>
<dbReference type="InterPro" id="IPR002678">
    <property type="entry name" value="DUF34/NIF3"/>
</dbReference>
<reference evidence="4 5" key="1">
    <citation type="journal article" date="2022" name="Front. Microbiol.">
        <title>Male-killing mechanisms vary between Spiroplasma species.</title>
        <authorList>
            <person name="Arai H."/>
            <person name="Inoue M."/>
            <person name="Kageyama D."/>
        </authorList>
    </citation>
    <scope>NUCLEOTIDE SEQUENCE [LARGE SCALE GENOMIC DNA]</scope>
    <source>
        <strain evidence="5">sHm</strain>
    </source>
</reference>
<dbReference type="InterPro" id="IPR036069">
    <property type="entry name" value="DUF34/NIF3_sf"/>
</dbReference>
<dbReference type="SUPFAM" id="SSF102705">
    <property type="entry name" value="NIF3 (NGG1p interacting factor 3)-like"/>
    <property type="match status" value="1"/>
</dbReference>
<dbReference type="PANTHER" id="PTHR13799:SF14">
    <property type="entry name" value="GTP CYCLOHYDROLASE 1 TYPE 2 HOMOLOG"/>
    <property type="match status" value="1"/>
</dbReference>
<dbReference type="PANTHER" id="PTHR13799">
    <property type="entry name" value="NGG1 INTERACTING FACTOR 3"/>
    <property type="match status" value="1"/>
</dbReference>
<dbReference type="RefSeq" id="WP_281748069.1">
    <property type="nucleotide sequence ID" value="NZ_AP026933.1"/>
</dbReference>
<dbReference type="EMBL" id="AP026933">
    <property type="protein sequence ID" value="BDT04188.1"/>
    <property type="molecule type" value="Genomic_DNA"/>
</dbReference>
<organism evidence="4 5">
    <name type="scientific">Spiroplasma ixodetis</name>
    <dbReference type="NCBI Taxonomy" id="2141"/>
    <lineage>
        <taxon>Bacteria</taxon>
        <taxon>Bacillati</taxon>
        <taxon>Mycoplasmatota</taxon>
        <taxon>Mollicutes</taxon>
        <taxon>Entomoplasmatales</taxon>
        <taxon>Spiroplasmataceae</taxon>
        <taxon>Spiroplasma</taxon>
    </lineage>
</organism>
<evidence type="ECO:0000313" key="4">
    <source>
        <dbReference type="EMBL" id="BDT04188.1"/>
    </source>
</evidence>
<gene>
    <name evidence="4" type="ORF">SHM_18340</name>
</gene>
<proteinExistence type="inferred from homology"/>
<dbReference type="Gene3D" id="3.40.1390.30">
    <property type="entry name" value="NIF3 (NGG1p interacting factor 3)-like"/>
    <property type="match status" value="2"/>
</dbReference>
<accession>A0ABM8BWE3</accession>
<evidence type="ECO:0000313" key="5">
    <source>
        <dbReference type="Proteomes" id="UP001163387"/>
    </source>
</evidence>
<comment type="similarity">
    <text evidence="1">Belongs to the GTP cyclohydrolase I type 2/NIF3 family.</text>
</comment>
<evidence type="ECO:0000256" key="1">
    <source>
        <dbReference type="ARBA" id="ARBA00006964"/>
    </source>
</evidence>
<dbReference type="NCBIfam" id="TIGR00486">
    <property type="entry name" value="YbgI_SA1388"/>
    <property type="match status" value="1"/>
</dbReference>
<protein>
    <recommendedName>
        <fullName evidence="2">GTP cyclohydrolase 1 type 2 homolog</fullName>
    </recommendedName>
</protein>